<dbReference type="HOGENOM" id="CLU_2391796_0_0_1"/>
<dbReference type="Ensembl" id="ENSTNIT00000001472.1">
    <property type="protein sequence ID" value="ENSTNIP00000002332.1"/>
    <property type="gene ID" value="ENSTNIG00000000326.1"/>
</dbReference>
<dbReference type="Proteomes" id="UP000007303">
    <property type="component" value="Unassembled WGS sequence"/>
</dbReference>
<evidence type="ECO:0000256" key="6">
    <source>
        <dbReference type="ARBA" id="ARBA00023180"/>
    </source>
</evidence>
<proteinExistence type="predicted"/>
<organism evidence="8 9">
    <name type="scientific">Tetraodon nigroviridis</name>
    <name type="common">Spotted green pufferfish</name>
    <name type="synonym">Chelonodon nigroviridis</name>
    <dbReference type="NCBI Taxonomy" id="99883"/>
    <lineage>
        <taxon>Eukaryota</taxon>
        <taxon>Metazoa</taxon>
        <taxon>Chordata</taxon>
        <taxon>Craniata</taxon>
        <taxon>Vertebrata</taxon>
        <taxon>Euteleostomi</taxon>
        <taxon>Actinopterygii</taxon>
        <taxon>Neopterygii</taxon>
        <taxon>Teleostei</taxon>
        <taxon>Neoteleostei</taxon>
        <taxon>Acanthomorphata</taxon>
        <taxon>Eupercaria</taxon>
        <taxon>Tetraodontiformes</taxon>
        <taxon>Tetradontoidea</taxon>
        <taxon>Tetraodontidae</taxon>
        <taxon>Tetraodon</taxon>
    </lineage>
</organism>
<keyword evidence="3" id="KW-0378">Hydrolase</keyword>
<dbReference type="InParanoid" id="H3C264"/>
<name>H3C264_TETNG</name>
<sequence>DSSTMTVVLGRTNLMGPHPNEVSRGINQTFCHPLYNTQTSDNDICLVQLSSPVELSDHISPVCLAAGNSTFPNGTFSWVIGTLLGERTGLVSLF</sequence>
<keyword evidence="2" id="KW-0732">Signal</keyword>
<reference evidence="8" key="3">
    <citation type="submission" date="2025-09" db="UniProtKB">
        <authorList>
            <consortium name="Ensembl"/>
        </authorList>
    </citation>
    <scope>IDENTIFICATION</scope>
</reference>
<feature type="domain" description="Peptidase S1" evidence="7">
    <location>
        <begin position="3"/>
        <end position="82"/>
    </location>
</feature>
<reference evidence="9" key="1">
    <citation type="journal article" date="2004" name="Nature">
        <title>Genome duplication in the teleost fish Tetraodon nigroviridis reveals the early vertebrate proto-karyotype.</title>
        <authorList>
            <person name="Jaillon O."/>
            <person name="Aury J.-M."/>
            <person name="Brunet F."/>
            <person name="Petit J.-L."/>
            <person name="Stange-Thomann N."/>
            <person name="Mauceli E."/>
            <person name="Bouneau L."/>
            <person name="Fischer C."/>
            <person name="Ozouf-Costaz C."/>
            <person name="Bernot A."/>
            <person name="Nicaud S."/>
            <person name="Jaffe D."/>
            <person name="Fisher S."/>
            <person name="Lutfalla G."/>
            <person name="Dossat C."/>
            <person name="Segurens B."/>
            <person name="Dasilva C."/>
            <person name="Salanoubat M."/>
            <person name="Levy M."/>
            <person name="Boudet N."/>
            <person name="Castellano S."/>
            <person name="Anthouard V."/>
            <person name="Jubin C."/>
            <person name="Castelli V."/>
            <person name="Katinka M."/>
            <person name="Vacherie B."/>
            <person name="Biemont C."/>
            <person name="Skalli Z."/>
            <person name="Cattolico L."/>
            <person name="Poulain J."/>
            <person name="De Berardinis V."/>
            <person name="Cruaud C."/>
            <person name="Duprat S."/>
            <person name="Brottier P."/>
            <person name="Coutanceau J.-P."/>
            <person name="Gouzy J."/>
            <person name="Parra G."/>
            <person name="Lardier G."/>
            <person name="Chapple C."/>
            <person name="McKernan K.J."/>
            <person name="McEwan P."/>
            <person name="Bosak S."/>
            <person name="Kellis M."/>
            <person name="Volff J.-N."/>
            <person name="Guigo R."/>
            <person name="Zody M.C."/>
            <person name="Mesirov J."/>
            <person name="Lindblad-Toh K."/>
            <person name="Birren B."/>
            <person name="Nusbaum C."/>
            <person name="Kahn D."/>
            <person name="Robinson-Rechavi M."/>
            <person name="Laudet V."/>
            <person name="Schachter V."/>
            <person name="Quetier F."/>
            <person name="Saurin W."/>
            <person name="Scarpelli C."/>
            <person name="Wincker P."/>
            <person name="Lander E.S."/>
            <person name="Weissenbach J."/>
            <person name="Roest Crollius H."/>
        </authorList>
    </citation>
    <scope>NUCLEOTIDE SEQUENCE [LARGE SCALE GENOMIC DNA]</scope>
</reference>
<dbReference type="Gene3D" id="2.40.10.10">
    <property type="entry name" value="Trypsin-like serine proteases"/>
    <property type="match status" value="1"/>
</dbReference>
<evidence type="ECO:0000256" key="5">
    <source>
        <dbReference type="ARBA" id="ARBA00023157"/>
    </source>
</evidence>
<keyword evidence="1" id="KW-0645">Protease</keyword>
<evidence type="ECO:0000313" key="9">
    <source>
        <dbReference type="Proteomes" id="UP000007303"/>
    </source>
</evidence>
<evidence type="ECO:0000256" key="4">
    <source>
        <dbReference type="ARBA" id="ARBA00022825"/>
    </source>
</evidence>
<dbReference type="Pfam" id="PF00089">
    <property type="entry name" value="Trypsin"/>
    <property type="match status" value="1"/>
</dbReference>
<dbReference type="InterPro" id="IPR043504">
    <property type="entry name" value="Peptidase_S1_PA_chymotrypsin"/>
</dbReference>
<dbReference type="GeneTree" id="ENSGT00940000163852"/>
<evidence type="ECO:0000256" key="2">
    <source>
        <dbReference type="ARBA" id="ARBA00022729"/>
    </source>
</evidence>
<dbReference type="SUPFAM" id="SSF50494">
    <property type="entry name" value="Trypsin-like serine proteases"/>
    <property type="match status" value="1"/>
</dbReference>
<dbReference type="PANTHER" id="PTHR24253:SF144">
    <property type="entry name" value="CHYMOTRYPSIN-LIKE PROTEASE CTRL-1-RELATED"/>
    <property type="match status" value="1"/>
</dbReference>
<evidence type="ECO:0000256" key="1">
    <source>
        <dbReference type="ARBA" id="ARBA00022670"/>
    </source>
</evidence>
<dbReference type="OMA" id="WAIGFGH"/>
<dbReference type="PANTHER" id="PTHR24253">
    <property type="entry name" value="TRANSMEMBRANE PROTEASE SERINE"/>
    <property type="match status" value="1"/>
</dbReference>
<accession>H3C264</accession>
<reference evidence="8" key="2">
    <citation type="submission" date="2025-08" db="UniProtKB">
        <authorList>
            <consortium name="Ensembl"/>
        </authorList>
    </citation>
    <scope>IDENTIFICATION</scope>
</reference>
<keyword evidence="6" id="KW-0325">Glycoprotein</keyword>
<dbReference type="AlphaFoldDB" id="H3C264"/>
<dbReference type="STRING" id="99883.ENSTNIP00000002332"/>
<dbReference type="GO" id="GO:0006508">
    <property type="term" value="P:proteolysis"/>
    <property type="evidence" value="ECO:0007669"/>
    <property type="project" value="UniProtKB-KW"/>
</dbReference>
<keyword evidence="5" id="KW-1015">Disulfide bond</keyword>
<evidence type="ECO:0000256" key="3">
    <source>
        <dbReference type="ARBA" id="ARBA00022801"/>
    </source>
</evidence>
<dbReference type="InterPro" id="IPR009003">
    <property type="entry name" value="Peptidase_S1_PA"/>
</dbReference>
<protein>
    <recommendedName>
        <fullName evidence="7">Peptidase S1 domain-containing protein</fullName>
    </recommendedName>
</protein>
<dbReference type="GO" id="GO:0004252">
    <property type="term" value="F:serine-type endopeptidase activity"/>
    <property type="evidence" value="ECO:0007669"/>
    <property type="project" value="InterPro"/>
</dbReference>
<keyword evidence="4" id="KW-0720">Serine protease</keyword>
<evidence type="ECO:0000259" key="7">
    <source>
        <dbReference type="Pfam" id="PF00089"/>
    </source>
</evidence>
<keyword evidence="9" id="KW-1185">Reference proteome</keyword>
<evidence type="ECO:0000313" key="8">
    <source>
        <dbReference type="Ensembl" id="ENSTNIP00000002332.1"/>
    </source>
</evidence>
<dbReference type="InterPro" id="IPR001254">
    <property type="entry name" value="Trypsin_dom"/>
</dbReference>